<keyword evidence="10" id="KW-0408">Iron</keyword>
<dbReference type="InterPro" id="IPR052168">
    <property type="entry name" value="Cytochrome_b561_oxidase"/>
</dbReference>
<dbReference type="Proteomes" id="UP000092565">
    <property type="component" value="Chromosome"/>
</dbReference>
<protein>
    <submittedName>
        <fullName evidence="16">Cytochrome</fullName>
    </submittedName>
</protein>
<dbReference type="EMBL" id="CP015124">
    <property type="protein sequence ID" value="ANP35276.1"/>
    <property type="molecule type" value="Genomic_DNA"/>
</dbReference>
<dbReference type="InterPro" id="IPR036761">
    <property type="entry name" value="TTHA0802/YceI-like_sf"/>
</dbReference>
<evidence type="ECO:0000256" key="2">
    <source>
        <dbReference type="ARBA" id="ARBA00004651"/>
    </source>
</evidence>
<dbReference type="AlphaFoldDB" id="A0A1B0ZM77"/>
<keyword evidence="17" id="KW-1185">Reference proteome</keyword>
<dbReference type="GO" id="GO:0005886">
    <property type="term" value="C:plasma membrane"/>
    <property type="evidence" value="ECO:0007669"/>
    <property type="project" value="UniProtKB-SubCell"/>
</dbReference>
<feature type="transmembrane region" description="Helical" evidence="14">
    <location>
        <begin position="66"/>
        <end position="84"/>
    </location>
</feature>
<dbReference type="PATRIC" id="fig|60890.4.peg.329"/>
<gene>
    <name evidence="16" type="ORF">JL2886_00343</name>
</gene>
<accession>A0A1B0ZM77</accession>
<feature type="transmembrane region" description="Helical" evidence="14">
    <location>
        <begin position="104"/>
        <end position="137"/>
    </location>
</feature>
<dbReference type="SMART" id="SM00867">
    <property type="entry name" value="YceI"/>
    <property type="match status" value="1"/>
</dbReference>
<dbReference type="PANTHER" id="PTHR30529">
    <property type="entry name" value="CYTOCHROME B561"/>
    <property type="match status" value="1"/>
</dbReference>
<evidence type="ECO:0000256" key="10">
    <source>
        <dbReference type="ARBA" id="ARBA00023004"/>
    </source>
</evidence>
<evidence type="ECO:0000313" key="16">
    <source>
        <dbReference type="EMBL" id="ANP35276.1"/>
    </source>
</evidence>
<comment type="subcellular location">
    <subcellularLocation>
        <location evidence="2">Cell membrane</location>
        <topology evidence="2">Multi-pass membrane protein</topology>
    </subcellularLocation>
</comment>
<evidence type="ECO:0000313" key="17">
    <source>
        <dbReference type="Proteomes" id="UP000092565"/>
    </source>
</evidence>
<proteinExistence type="inferred from homology"/>
<dbReference type="InterPro" id="IPR016174">
    <property type="entry name" value="Di-haem_cyt_TM"/>
</dbReference>
<keyword evidence="3" id="KW-0813">Transport</keyword>
<evidence type="ECO:0000256" key="9">
    <source>
        <dbReference type="ARBA" id="ARBA00022989"/>
    </source>
</evidence>
<dbReference type="SUPFAM" id="SSF81342">
    <property type="entry name" value="Transmembrane di-heme cytochromes"/>
    <property type="match status" value="1"/>
</dbReference>
<feature type="domain" description="Lipid/polyisoprenoid-binding YceI-like" evidence="15">
    <location>
        <begin position="265"/>
        <end position="420"/>
    </location>
</feature>
<evidence type="ECO:0000259" key="15">
    <source>
        <dbReference type="SMART" id="SM00867"/>
    </source>
</evidence>
<evidence type="ECO:0000256" key="13">
    <source>
        <dbReference type="SAM" id="MobiDB-lite"/>
    </source>
</evidence>
<sequence length="422" mass="44791">MSRRNSFSSYGSVAKTFHWLTALLILAAFPLGYFANELAHTIQSPGFDGAQETISRATLLFSLHKTVGVAVFFVALARILWAVTQEKPGLLHPDNKPEALAAEIVHWMLYISLVAVPLTGWIHHAATTGFAPILWPFGQSLPFVAKSESVASLFGAAHGILVWTLLAALALHVAGALKHHVIDKDSTLRRMLPGSSDMPVPPAQNHSALPAVAALVVFAVVLGTGAFLGLKHDHDHDHTATATQTEASAPQPTATTETETTDTTGWRVDSGTLAISVVQMGSSVTGQFADWNADINFEEPVAPGPAGDVSVTISIGSLTLGSVTDQAMGPDYFDQATYPTATFEGQIEKTADGYQAVGPLTIRDQSVPITLPFELTLDGDKASMRGGTTVNRLDFNIGQGTQDEGTLAFAVEISVELEATRN</sequence>
<comment type="cofactor">
    <cofactor evidence="1">
        <name>heme b</name>
        <dbReference type="ChEBI" id="CHEBI:60344"/>
    </cofactor>
</comment>
<evidence type="ECO:0000256" key="14">
    <source>
        <dbReference type="SAM" id="Phobius"/>
    </source>
</evidence>
<keyword evidence="4" id="KW-1003">Cell membrane</keyword>
<dbReference type="GO" id="GO:0020037">
    <property type="term" value="F:heme binding"/>
    <property type="evidence" value="ECO:0007669"/>
    <property type="project" value="TreeGrafter"/>
</dbReference>
<evidence type="ECO:0000256" key="12">
    <source>
        <dbReference type="ARBA" id="ARBA00037975"/>
    </source>
</evidence>
<keyword evidence="6 14" id="KW-0812">Transmembrane</keyword>
<keyword evidence="8" id="KW-0249">Electron transport</keyword>
<evidence type="ECO:0000256" key="1">
    <source>
        <dbReference type="ARBA" id="ARBA00001970"/>
    </source>
</evidence>
<dbReference type="GO" id="GO:0022904">
    <property type="term" value="P:respiratory electron transport chain"/>
    <property type="evidence" value="ECO:0007669"/>
    <property type="project" value="InterPro"/>
</dbReference>
<organism evidence="16 17">
    <name type="scientific">Phaeobacter gallaeciensis</name>
    <dbReference type="NCBI Taxonomy" id="60890"/>
    <lineage>
        <taxon>Bacteria</taxon>
        <taxon>Pseudomonadati</taxon>
        <taxon>Pseudomonadota</taxon>
        <taxon>Alphaproteobacteria</taxon>
        <taxon>Rhodobacterales</taxon>
        <taxon>Roseobacteraceae</taxon>
        <taxon>Phaeobacter</taxon>
    </lineage>
</organism>
<reference evidence="16 17" key="1">
    <citation type="submission" date="2016-04" db="EMBL/GenBank/DDBJ databases">
        <authorList>
            <person name="Evans L.H."/>
            <person name="Alamgir A."/>
            <person name="Owens N."/>
            <person name="Weber N.D."/>
            <person name="Virtaneva K."/>
            <person name="Barbian K."/>
            <person name="Babar A."/>
            <person name="Rosenke K."/>
        </authorList>
    </citation>
    <scope>NUCLEOTIDE SEQUENCE [LARGE SCALE GENOMIC DNA]</scope>
    <source>
        <strain evidence="16 17">JL2886</strain>
    </source>
</reference>
<dbReference type="OrthoDB" id="1247465at2"/>
<evidence type="ECO:0000256" key="4">
    <source>
        <dbReference type="ARBA" id="ARBA00022475"/>
    </source>
</evidence>
<dbReference type="SUPFAM" id="SSF101874">
    <property type="entry name" value="YceI-like"/>
    <property type="match status" value="1"/>
</dbReference>
<dbReference type="GO" id="GO:0046872">
    <property type="term" value="F:metal ion binding"/>
    <property type="evidence" value="ECO:0007669"/>
    <property type="project" value="UniProtKB-KW"/>
</dbReference>
<name>A0A1B0ZM77_9RHOB</name>
<dbReference type="RefSeq" id="WP_065270421.1">
    <property type="nucleotide sequence ID" value="NZ_CP015124.1"/>
</dbReference>
<keyword evidence="11 14" id="KW-0472">Membrane</keyword>
<feature type="compositionally biased region" description="Low complexity" evidence="13">
    <location>
        <begin position="240"/>
        <end position="264"/>
    </location>
</feature>
<evidence type="ECO:0000256" key="7">
    <source>
        <dbReference type="ARBA" id="ARBA00022723"/>
    </source>
</evidence>
<dbReference type="Pfam" id="PF01292">
    <property type="entry name" value="Ni_hydr_CYTB"/>
    <property type="match status" value="1"/>
</dbReference>
<evidence type="ECO:0000256" key="3">
    <source>
        <dbReference type="ARBA" id="ARBA00022448"/>
    </source>
</evidence>
<dbReference type="Gene3D" id="1.20.950.20">
    <property type="entry name" value="Transmembrane di-heme cytochromes, Chain C"/>
    <property type="match status" value="1"/>
</dbReference>
<feature type="region of interest" description="Disordered" evidence="13">
    <location>
        <begin position="237"/>
        <end position="265"/>
    </location>
</feature>
<evidence type="ECO:0000256" key="11">
    <source>
        <dbReference type="ARBA" id="ARBA00023136"/>
    </source>
</evidence>
<feature type="transmembrane region" description="Helical" evidence="14">
    <location>
        <begin position="149"/>
        <end position="171"/>
    </location>
</feature>
<evidence type="ECO:0000256" key="5">
    <source>
        <dbReference type="ARBA" id="ARBA00022617"/>
    </source>
</evidence>
<keyword evidence="5" id="KW-0349">Heme</keyword>
<feature type="transmembrane region" description="Helical" evidence="14">
    <location>
        <begin position="16"/>
        <end position="35"/>
    </location>
</feature>
<evidence type="ECO:0000256" key="8">
    <source>
        <dbReference type="ARBA" id="ARBA00022982"/>
    </source>
</evidence>
<feature type="transmembrane region" description="Helical" evidence="14">
    <location>
        <begin position="208"/>
        <end position="230"/>
    </location>
</feature>
<keyword evidence="9 14" id="KW-1133">Transmembrane helix</keyword>
<dbReference type="Gene3D" id="2.40.128.110">
    <property type="entry name" value="Lipid/polyisoprenoid-binding, YceI-like"/>
    <property type="match status" value="1"/>
</dbReference>
<dbReference type="PANTHER" id="PTHR30529:SF1">
    <property type="entry name" value="CYTOCHROME B561 HOMOLOG 2"/>
    <property type="match status" value="1"/>
</dbReference>
<dbReference type="InterPro" id="IPR007372">
    <property type="entry name" value="Lipid/polyisoprenoid-bd_YceI"/>
</dbReference>
<comment type="similarity">
    <text evidence="12">Belongs to the cytochrome b561 family.</text>
</comment>
<evidence type="ECO:0000256" key="6">
    <source>
        <dbReference type="ARBA" id="ARBA00022692"/>
    </source>
</evidence>
<dbReference type="Pfam" id="PF04264">
    <property type="entry name" value="YceI"/>
    <property type="match status" value="1"/>
</dbReference>
<dbReference type="GO" id="GO:0009055">
    <property type="term" value="F:electron transfer activity"/>
    <property type="evidence" value="ECO:0007669"/>
    <property type="project" value="InterPro"/>
</dbReference>
<dbReference type="InterPro" id="IPR011577">
    <property type="entry name" value="Cyt_b561_bac/Ni-Hgenase"/>
</dbReference>
<keyword evidence="7" id="KW-0479">Metal-binding</keyword>